<keyword evidence="14" id="KW-0234">DNA repair</keyword>
<dbReference type="InterPro" id="IPR001126">
    <property type="entry name" value="UmuC"/>
</dbReference>
<organism evidence="22 23">
    <name type="scientific">Trichomalopsis sarcophagae</name>
    <dbReference type="NCBI Taxonomy" id="543379"/>
    <lineage>
        <taxon>Eukaryota</taxon>
        <taxon>Metazoa</taxon>
        <taxon>Ecdysozoa</taxon>
        <taxon>Arthropoda</taxon>
        <taxon>Hexapoda</taxon>
        <taxon>Insecta</taxon>
        <taxon>Pterygota</taxon>
        <taxon>Neoptera</taxon>
        <taxon>Endopterygota</taxon>
        <taxon>Hymenoptera</taxon>
        <taxon>Apocrita</taxon>
        <taxon>Proctotrupomorpha</taxon>
        <taxon>Chalcidoidea</taxon>
        <taxon>Pteromalidae</taxon>
        <taxon>Pteromalinae</taxon>
        <taxon>Trichomalopsis</taxon>
    </lineage>
</organism>
<dbReference type="SUPFAM" id="SSF48403">
    <property type="entry name" value="Ankyrin repeat"/>
    <property type="match status" value="1"/>
</dbReference>
<protein>
    <recommendedName>
        <fullName evidence="16">DNA polymerase eta</fullName>
        <ecNumber evidence="5">2.7.7.7</ecNumber>
    </recommendedName>
</protein>
<dbReference type="Gene3D" id="3.30.1490.100">
    <property type="entry name" value="DNA polymerase, Y-family, little finger domain"/>
    <property type="match status" value="1"/>
</dbReference>
<dbReference type="SMART" id="SM00248">
    <property type="entry name" value="ANK"/>
    <property type="match status" value="5"/>
</dbReference>
<feature type="repeat" description="ANK" evidence="18">
    <location>
        <begin position="786"/>
        <end position="808"/>
    </location>
</feature>
<comment type="cofactor">
    <cofactor evidence="1">
        <name>Mn(2+)</name>
        <dbReference type="ChEBI" id="CHEBI:29035"/>
    </cofactor>
</comment>
<evidence type="ECO:0000256" key="20">
    <source>
        <dbReference type="SAM" id="MobiDB-lite"/>
    </source>
</evidence>
<dbReference type="EC" id="2.7.7.7" evidence="5"/>
<dbReference type="Gene3D" id="3.30.70.270">
    <property type="match status" value="1"/>
</dbReference>
<dbReference type="PANTHER" id="PTHR24168">
    <property type="entry name" value="KN MOTIF AND ANKYRIN REPEAT DOMAIN-CONTAINING"/>
    <property type="match status" value="1"/>
</dbReference>
<keyword evidence="10" id="KW-0227">DNA damage</keyword>
<keyword evidence="15" id="KW-0539">Nucleus</keyword>
<feature type="compositionally biased region" description="Acidic residues" evidence="20">
    <location>
        <begin position="1498"/>
        <end position="1512"/>
    </location>
</feature>
<feature type="region of interest" description="Disordered" evidence="20">
    <location>
        <begin position="340"/>
        <end position="376"/>
    </location>
</feature>
<evidence type="ECO:0000313" key="23">
    <source>
        <dbReference type="Proteomes" id="UP000215335"/>
    </source>
</evidence>
<keyword evidence="6" id="KW-0808">Transferase</keyword>
<evidence type="ECO:0000256" key="1">
    <source>
        <dbReference type="ARBA" id="ARBA00001936"/>
    </source>
</evidence>
<dbReference type="GO" id="GO:0046872">
    <property type="term" value="F:metal ion binding"/>
    <property type="evidence" value="ECO:0007669"/>
    <property type="project" value="UniProtKB-KW"/>
</dbReference>
<feature type="compositionally biased region" description="Pro residues" evidence="20">
    <location>
        <begin position="956"/>
        <end position="967"/>
    </location>
</feature>
<accession>A0A232ES10</accession>
<feature type="compositionally biased region" description="Low complexity" evidence="20">
    <location>
        <begin position="636"/>
        <end position="648"/>
    </location>
</feature>
<comment type="subcellular location">
    <subcellularLocation>
        <location evidence="3">Nucleus</location>
    </subcellularLocation>
</comment>
<feature type="region of interest" description="Disordered" evidence="20">
    <location>
        <begin position="573"/>
        <end position="607"/>
    </location>
</feature>
<comment type="similarity">
    <text evidence="4">Belongs to the DNA polymerase type-Y family.</text>
</comment>
<evidence type="ECO:0000256" key="16">
    <source>
        <dbReference type="ARBA" id="ARBA00044975"/>
    </source>
</evidence>
<dbReference type="Pfam" id="PF13637">
    <property type="entry name" value="Ank_4"/>
    <property type="match status" value="1"/>
</dbReference>
<feature type="region of interest" description="Disordered" evidence="20">
    <location>
        <begin position="179"/>
        <end position="253"/>
    </location>
</feature>
<dbReference type="InterPro" id="IPR043128">
    <property type="entry name" value="Rev_trsase/Diguanyl_cyclase"/>
</dbReference>
<dbReference type="GO" id="GO:0003684">
    <property type="term" value="F:damaged DNA binding"/>
    <property type="evidence" value="ECO:0007669"/>
    <property type="project" value="InterPro"/>
</dbReference>
<evidence type="ECO:0000256" key="6">
    <source>
        <dbReference type="ARBA" id="ARBA00022679"/>
    </source>
</evidence>
<dbReference type="Pfam" id="PF21704">
    <property type="entry name" value="POLH-Rev1_HhH"/>
    <property type="match status" value="1"/>
</dbReference>
<feature type="region of interest" description="Disordered" evidence="20">
    <location>
        <begin position="105"/>
        <end position="140"/>
    </location>
</feature>
<evidence type="ECO:0000256" key="13">
    <source>
        <dbReference type="ARBA" id="ARBA00023054"/>
    </source>
</evidence>
<evidence type="ECO:0000256" key="15">
    <source>
        <dbReference type="ARBA" id="ARBA00023242"/>
    </source>
</evidence>
<evidence type="ECO:0000256" key="4">
    <source>
        <dbReference type="ARBA" id="ARBA00010945"/>
    </source>
</evidence>
<evidence type="ECO:0000259" key="21">
    <source>
        <dbReference type="PROSITE" id="PS50173"/>
    </source>
</evidence>
<dbReference type="Gene3D" id="1.25.40.20">
    <property type="entry name" value="Ankyrin repeat-containing domain"/>
    <property type="match status" value="1"/>
</dbReference>
<dbReference type="STRING" id="543379.A0A232ES10"/>
<feature type="compositionally biased region" description="Basic residues" evidence="20">
    <location>
        <begin position="969"/>
        <end position="983"/>
    </location>
</feature>
<evidence type="ECO:0000256" key="11">
    <source>
        <dbReference type="ARBA" id="ARBA00022842"/>
    </source>
</evidence>
<keyword evidence="12 18" id="KW-0040">ANK repeat</keyword>
<dbReference type="EMBL" id="NNAY01002540">
    <property type="protein sequence ID" value="OXU21107.1"/>
    <property type="molecule type" value="Genomic_DNA"/>
</dbReference>
<feature type="domain" description="UmuC" evidence="21">
    <location>
        <begin position="1003"/>
        <end position="1246"/>
    </location>
</feature>
<comment type="catalytic activity">
    <reaction evidence="17">
        <text>DNA(n) + a 2'-deoxyribonucleoside 5'-triphosphate = DNA(n+1) + diphosphate</text>
        <dbReference type="Rhea" id="RHEA:22508"/>
        <dbReference type="Rhea" id="RHEA-COMP:17339"/>
        <dbReference type="Rhea" id="RHEA-COMP:17340"/>
        <dbReference type="ChEBI" id="CHEBI:33019"/>
        <dbReference type="ChEBI" id="CHEBI:61560"/>
        <dbReference type="ChEBI" id="CHEBI:173112"/>
        <dbReference type="EC" id="2.7.7.7"/>
    </reaction>
</comment>
<dbReference type="Pfam" id="PF12796">
    <property type="entry name" value="Ank_2"/>
    <property type="match status" value="1"/>
</dbReference>
<dbReference type="FunFam" id="1.10.150.20:FF:000014">
    <property type="entry name" value="Polymerase (DNA directed), eta"/>
    <property type="match status" value="1"/>
</dbReference>
<dbReference type="SUPFAM" id="SSF100879">
    <property type="entry name" value="Lesion bypass DNA polymerase (Y-family), little finger domain"/>
    <property type="match status" value="1"/>
</dbReference>
<dbReference type="GO" id="GO:0006301">
    <property type="term" value="P:DNA damage tolerance"/>
    <property type="evidence" value="ECO:0007669"/>
    <property type="project" value="UniProtKB-ARBA"/>
</dbReference>
<keyword evidence="13 19" id="KW-0175">Coiled coil</keyword>
<dbReference type="GO" id="GO:0005856">
    <property type="term" value="C:cytoskeleton"/>
    <property type="evidence" value="ECO:0007669"/>
    <property type="project" value="TreeGrafter"/>
</dbReference>
<keyword evidence="9" id="KW-0677">Repeat</keyword>
<name>A0A232ES10_9HYME</name>
<dbReference type="GO" id="GO:0009411">
    <property type="term" value="P:response to UV"/>
    <property type="evidence" value="ECO:0007669"/>
    <property type="project" value="UniProtKB-ARBA"/>
</dbReference>
<evidence type="ECO:0000256" key="17">
    <source>
        <dbReference type="ARBA" id="ARBA00049244"/>
    </source>
</evidence>
<feature type="repeat" description="ANK" evidence="18">
    <location>
        <begin position="891"/>
        <end position="913"/>
    </location>
</feature>
<evidence type="ECO:0000256" key="5">
    <source>
        <dbReference type="ARBA" id="ARBA00012417"/>
    </source>
</evidence>
<proteinExistence type="inferred from homology"/>
<evidence type="ECO:0000256" key="8">
    <source>
        <dbReference type="ARBA" id="ARBA00022723"/>
    </source>
</evidence>
<dbReference type="InterPro" id="IPR036775">
    <property type="entry name" value="DNA_pol_Y-fam_lit_finger_sf"/>
</dbReference>
<evidence type="ECO:0000313" key="22">
    <source>
        <dbReference type="EMBL" id="OXU21107.1"/>
    </source>
</evidence>
<dbReference type="GO" id="GO:0030837">
    <property type="term" value="P:negative regulation of actin filament polymerization"/>
    <property type="evidence" value="ECO:0007669"/>
    <property type="project" value="InterPro"/>
</dbReference>
<keyword evidence="8" id="KW-0479">Metal-binding</keyword>
<dbReference type="GO" id="GO:0005737">
    <property type="term" value="C:cytoplasm"/>
    <property type="evidence" value="ECO:0007669"/>
    <property type="project" value="TreeGrafter"/>
</dbReference>
<feature type="compositionally biased region" description="Polar residues" evidence="20">
    <location>
        <begin position="179"/>
        <end position="190"/>
    </location>
</feature>
<feature type="repeat" description="ANK" evidence="18">
    <location>
        <begin position="858"/>
        <end position="890"/>
    </location>
</feature>
<dbReference type="InterPro" id="IPR036770">
    <property type="entry name" value="Ankyrin_rpt-contain_sf"/>
</dbReference>
<dbReference type="OrthoDB" id="5406014at2759"/>
<dbReference type="GO" id="GO:0006281">
    <property type="term" value="P:DNA repair"/>
    <property type="evidence" value="ECO:0007669"/>
    <property type="project" value="UniProtKB-KW"/>
</dbReference>
<feature type="coiled-coil region" evidence="19">
    <location>
        <begin position="1336"/>
        <end position="1363"/>
    </location>
</feature>
<dbReference type="PROSITE" id="PS50297">
    <property type="entry name" value="ANK_REP_REGION"/>
    <property type="match status" value="3"/>
</dbReference>
<feature type="region of interest" description="Disordered" evidence="20">
    <location>
        <begin position="634"/>
        <end position="656"/>
    </location>
</feature>
<comment type="caution">
    <text evidence="22">The sequence shown here is derived from an EMBL/GenBank/DDBJ whole genome shotgun (WGS) entry which is preliminary data.</text>
</comment>
<dbReference type="GO" id="GO:0005634">
    <property type="term" value="C:nucleus"/>
    <property type="evidence" value="ECO:0007669"/>
    <property type="project" value="UniProtKB-SubCell"/>
</dbReference>
<dbReference type="Gene3D" id="3.40.1170.60">
    <property type="match status" value="1"/>
</dbReference>
<dbReference type="PROSITE" id="PS50088">
    <property type="entry name" value="ANK_REPEAT"/>
    <property type="match status" value="3"/>
</dbReference>
<dbReference type="FunFam" id="1.25.40.20:FF:000243">
    <property type="entry name" value="Uncharacterized protein, isoform D"/>
    <property type="match status" value="1"/>
</dbReference>
<evidence type="ECO:0000256" key="10">
    <source>
        <dbReference type="ARBA" id="ARBA00022763"/>
    </source>
</evidence>
<evidence type="ECO:0000256" key="7">
    <source>
        <dbReference type="ARBA" id="ARBA00022695"/>
    </source>
</evidence>
<evidence type="ECO:0000256" key="9">
    <source>
        <dbReference type="ARBA" id="ARBA00022737"/>
    </source>
</evidence>
<dbReference type="InterPro" id="IPR043502">
    <property type="entry name" value="DNA/RNA_pol_sf"/>
</dbReference>
<dbReference type="SUPFAM" id="SSF56672">
    <property type="entry name" value="DNA/RNA polymerases"/>
    <property type="match status" value="1"/>
</dbReference>
<keyword evidence="7" id="KW-0548">Nucleotidyltransferase</keyword>
<evidence type="ECO:0000256" key="12">
    <source>
        <dbReference type="ARBA" id="ARBA00023043"/>
    </source>
</evidence>
<gene>
    <name evidence="22" type="ORF">TSAR_013669</name>
</gene>
<dbReference type="FunFam" id="3.40.1170.60:FF:000003">
    <property type="entry name" value="DNA polymerase eta"/>
    <property type="match status" value="1"/>
</dbReference>
<dbReference type="Pfam" id="PF00817">
    <property type="entry name" value="IMS"/>
    <property type="match status" value="1"/>
</dbReference>
<dbReference type="PROSITE" id="PS50173">
    <property type="entry name" value="UMUC"/>
    <property type="match status" value="1"/>
</dbReference>
<dbReference type="InterPro" id="IPR021939">
    <property type="entry name" value="KN_motif"/>
</dbReference>
<evidence type="ECO:0000256" key="14">
    <source>
        <dbReference type="ARBA" id="ARBA00023204"/>
    </source>
</evidence>
<dbReference type="PANTHER" id="PTHR24168:SF21">
    <property type="entry name" value="KANK, ISOFORM D"/>
    <property type="match status" value="1"/>
</dbReference>
<feature type="compositionally biased region" description="Pro residues" evidence="20">
    <location>
        <begin position="116"/>
        <end position="134"/>
    </location>
</feature>
<keyword evidence="11" id="KW-0460">Magnesium</keyword>
<dbReference type="Pfam" id="PF12075">
    <property type="entry name" value="KN_motif"/>
    <property type="match status" value="1"/>
</dbReference>
<dbReference type="GO" id="GO:0003887">
    <property type="term" value="F:DNA-directed DNA polymerase activity"/>
    <property type="evidence" value="ECO:0007669"/>
    <property type="project" value="UniProtKB-EC"/>
</dbReference>
<dbReference type="Proteomes" id="UP000215335">
    <property type="component" value="Unassembled WGS sequence"/>
</dbReference>
<reference evidence="22 23" key="1">
    <citation type="journal article" date="2017" name="Curr. Biol.">
        <title>The Evolution of Venom by Co-option of Single-Copy Genes.</title>
        <authorList>
            <person name="Martinson E.O."/>
            <person name="Mrinalini"/>
            <person name="Kelkar Y.D."/>
            <person name="Chang C.H."/>
            <person name="Werren J.H."/>
        </authorList>
    </citation>
    <scope>NUCLEOTIDE SEQUENCE [LARGE SCALE GENOMIC DNA]</scope>
    <source>
        <strain evidence="22 23">Alberta</strain>
        <tissue evidence="22">Whole body</tissue>
    </source>
</reference>
<dbReference type="InterPro" id="IPR002110">
    <property type="entry name" value="Ankyrin_rpt"/>
</dbReference>
<dbReference type="InterPro" id="IPR047184">
    <property type="entry name" value="KANK1-4"/>
</dbReference>
<feature type="region of interest" description="Disordered" evidence="20">
    <location>
        <begin position="1490"/>
        <end position="1512"/>
    </location>
</feature>
<feature type="compositionally biased region" description="Pro residues" evidence="20">
    <location>
        <begin position="226"/>
        <end position="237"/>
    </location>
</feature>
<evidence type="ECO:0000256" key="18">
    <source>
        <dbReference type="PROSITE-ProRule" id="PRU00023"/>
    </source>
</evidence>
<evidence type="ECO:0000256" key="3">
    <source>
        <dbReference type="ARBA" id="ARBA00004123"/>
    </source>
</evidence>
<evidence type="ECO:0000256" key="2">
    <source>
        <dbReference type="ARBA" id="ARBA00001946"/>
    </source>
</evidence>
<sequence>MTTTMATTSRARLFSDAETGLFSRHGANYSATPMSNGENGTANMNGNQHGSKCFCCPYGYHIDLDFVRYCENWQTMACDKIARGNEEKRRRRARQKQCQSMEFLLGLPDEKEYKPEPAPVPVTKPTPPKPPPKPNLDSIKLNKDWQDTLSNFEEALSQSYTGPSSSACSTPIDNRYFSNTYDSRSSSQNGEAAYQPLKKHHQNQEPVVPPLPSSSRLVLRSYTASPEPPPPPPPPPQQQLILEDSSSRGGENRPCLQSIREQMAAALERMKQLEEQVKEIPLLHVQMSVLREERRILLRQLASQRKINNQPSPAPVIVSKRDVGVCCGVVTRDIGVCHQQTKTRETSTNTQPRPEHRTRSTATDDPPLPEARKACLQSTKGTQCSTAQLLSKSVQCLPEPRQSRSTQCETEPVRALEVEAKAVQCSVETRDRGTLSLKSLLLDEKPTPVVKKNKEVQATESQPWVKLKLSMGVMAKPSLSDAATETTDASISLAALRRRQTGSRSVGVNVARCDLLGCVSRSTETLAPRIRDFGTSPQRKLLVDVSVGASLPSVTTGNTNYCDECKQISKSAKAAAVEGRSRSSSKSRIPVMTEPAKNERRTTLIRQDTWTESLDQLGDGSQSLEHKYAERVLAGSQSSLDKQQQQKKNNVERNEIRRDSYAKLDIGEIIISPDSEEAEKTKELDDALVTSMVLETPKIGGQRPPMELSKEMKAALKVLDDNLRKVSAGGTLPSRVKNASNIVQHEWFKISSTAQADPLGVEFYLDQFEQHSSSLLGHVVNLTDSSGNTAMHYAVSHGNFDVVSILIDSKVCDVNRSNHAGYTPVMLAALAQVRNSTHASVVKRLFQMADVNVRARLHGQTALMLAVSHGRKDMSRLLLEAGAAVNLQDEDGSTALMCAAEHGHADIVRLLLSQPDCDSNIVDVDGSSALKIALEAGHADIGVLLYAHQRANRASPMPPAAALPLPRPSSRRQRTSSGHHHGHSGGQQQYSALKMANLGNRIVVLIDMDCFFCQVETRLKPEHAGKPLAVVQYNQWKLGGIIAVNYEARDFGVTRHMRGEEAKEKCPDIVLAIVPSQRGKADTSRYRSAGREVIDVLKKYCNIVERASVDEAYLDITQIVDDKLSKEIIDSDSISKQLENSYIVGFSESGVNNEEQRNKGLQDWLSELADNIQIQRLAIAGAFVEHIRKEVYDTTGFRCSAGISFNKILAKLACGLHKPNRQTILPESAVPELYGSLPVKKVRNLGGKLGDMVIDSLKCNVMADLLPYSVQYLQNRFDEKTGMWLYNIARGIDSEPVTPRLVSKSIGACKRFPGKQAIVELDVLKHWIGELSAEVCERLEQDLEENERKASQLIEKVAEQSLNIVVKATQQLPISFLGLSAGKFIKAKGSENFMNFFKSGTSDKVSTATNSNVENNIVKIDEVNNDVQMTEAMDGNRIEQVEVFKANLKPSTSSKSFFMNILKDKQPKNENLEPDIKLDNHSDEIDCDNEIESHENSNPEELDDNTDETENVTDETVNVANYCHLIYKRKRGSF</sequence>
<dbReference type="Gene3D" id="1.10.150.20">
    <property type="entry name" value="5' to 3' exonuclease, C-terminal subdomain"/>
    <property type="match status" value="1"/>
</dbReference>
<comment type="cofactor">
    <cofactor evidence="2">
        <name>Mg(2+)</name>
        <dbReference type="ChEBI" id="CHEBI:18420"/>
    </cofactor>
</comment>
<evidence type="ECO:0000256" key="19">
    <source>
        <dbReference type="SAM" id="Coils"/>
    </source>
</evidence>
<keyword evidence="23" id="KW-1185">Reference proteome</keyword>
<feature type="region of interest" description="Disordered" evidence="20">
    <location>
        <begin position="955"/>
        <end position="988"/>
    </location>
</feature>